<name>A0A2D0WWD1_9ENTR</name>
<accession>A0A2D0WWD1</accession>
<dbReference type="NCBIfam" id="NF011727">
    <property type="entry name" value="PRK15180.1"/>
    <property type="match status" value="1"/>
</dbReference>
<dbReference type="AlphaFoldDB" id="A0A2D0WWD1"/>
<gene>
    <name evidence="1" type="primary">tviD</name>
</gene>
<reference evidence="1" key="1">
    <citation type="journal article" date="2017" name="Clin. Vaccine Immunol.">
        <title>Stable chromosomal expression of Shigella flexneri 2a and 3a O-antigens in the live Salmonella oral vaccine vector Ty21a.</title>
        <authorList>
            <person name="Dharmasena M.N."/>
            <person name="Osorio M."/>
            <person name="Takeda K."/>
            <person name="Stibitz S."/>
            <person name="Kopecko D.J."/>
        </authorList>
    </citation>
    <scope>NUCLEOTIDE SEQUENCE</scope>
</reference>
<sequence>MNLMKSSGMFTLTAIGSCRIVSPVKRAQPYFNFQANFKRIYGFTHTSSEALQQIRFILGLIDIPEKVRPFIFRPNVNYSNTDVHSRSDFYIIEISSQKKIMAYGFCLQINYLTRHFYEFFSQTERACMYWSLATQGNRHKLLAYLKDDPCFAGMSEDDRALLSNINVEQMDEHAIEQDMMEIVQLLGRDRVMFMTHVDAVTRAGTVILSRSRLIKNVDTIAARMDIPCVNPTNLMEKWGQKRALEKNGDDLTHYTDMFGDAIVAAIFKGVINNTNHHLDEGRQEKQDQIREITLSITKQLADGDIIAASQQLFAALRNQQQDPVLIQLRSVIFSHLGYYEQAYQDISDVEKIIGTTDSTLRCRLRSLHGLARWREALSTAEMMLSNEIEDEEVLTVAAGSADALQLFDKSYHYWKRVLLLNPETQSGWVNFLSSTQYFNDGNAFSEAFHAGIQSQRLNDTFMETALSLAIKFSDELIFMHALEQLLRHESEFALTVLSTIHDTGLVIRTAFCIKNMSYHQALRTSYKDKIHDVFEAWNNTALSLHSVDDFVSLSTSLAYSYSAFMVYPHSRISRFNNEVKMAWRDKLREMYEREDYENILAGAKIVWPLLKFDPVGTVYCARTLVNLGAWKDACTLAHMTLIRNSNITSLQSIMLRSIRHINNIPFLIDLIANVMSITLSFQNASMNKLFEKECRNVATRALKYVRQKKTEGRLDEALSVLISLKRIEPDVSRLMREYKQIIRLFNESRKDGGSTITSYEHLDYAKKLLVFDSENAYALKYAALNAMHLRDYTQALQYWQRLEKVNGPTEPVTRQISTCITALQKNTSGKS</sequence>
<dbReference type="EMBL" id="KT988054">
    <property type="protein sequence ID" value="ARS43258.1"/>
    <property type="molecule type" value="Genomic_DNA"/>
</dbReference>
<dbReference type="SUPFAM" id="SSF48452">
    <property type="entry name" value="TPR-like"/>
    <property type="match status" value="1"/>
</dbReference>
<protein>
    <submittedName>
        <fullName evidence="1">TviD</fullName>
    </submittedName>
</protein>
<dbReference type="Gene3D" id="1.25.40.10">
    <property type="entry name" value="Tetratricopeptide repeat domain"/>
    <property type="match status" value="2"/>
</dbReference>
<dbReference type="PROSITE" id="PS51257">
    <property type="entry name" value="PROKAR_LIPOPROTEIN"/>
    <property type="match status" value="1"/>
</dbReference>
<dbReference type="InterPro" id="IPR011990">
    <property type="entry name" value="TPR-like_helical_dom_sf"/>
</dbReference>
<proteinExistence type="predicted"/>
<evidence type="ECO:0000313" key="1">
    <source>
        <dbReference type="EMBL" id="ARS43273.1"/>
    </source>
</evidence>
<dbReference type="EMBL" id="KT988055">
    <property type="protein sequence ID" value="ARS43273.1"/>
    <property type="molecule type" value="Genomic_DNA"/>
</dbReference>
<organism evidence="1">
    <name type="scientific">Salmonella enterica subsp. enterica serovar Typhi x Shigella flexneri 2a</name>
    <dbReference type="NCBI Taxonomy" id="1985422"/>
    <lineage>
        <taxon>Bacteria</taxon>
        <taxon>Pseudomonadati</taxon>
        <taxon>Pseudomonadota</taxon>
        <taxon>Gammaproteobacteria</taxon>
        <taxon>Enterobacterales</taxon>
        <taxon>Enterobacteriaceae</taxon>
    </lineage>
</organism>